<accession>A0A4Y9ZQ83</accession>
<gene>
    <name evidence="1" type="ORF">EWM64_g7589</name>
</gene>
<dbReference type="AlphaFoldDB" id="A0A4Y9ZQ83"/>
<dbReference type="Proteomes" id="UP000298061">
    <property type="component" value="Unassembled WGS sequence"/>
</dbReference>
<evidence type="ECO:0000313" key="1">
    <source>
        <dbReference type="EMBL" id="TFY76424.1"/>
    </source>
</evidence>
<comment type="caution">
    <text evidence="1">The sequence shown here is derived from an EMBL/GenBank/DDBJ whole genome shotgun (WGS) entry which is preliminary data.</text>
</comment>
<reference evidence="1 2" key="1">
    <citation type="submission" date="2019-02" db="EMBL/GenBank/DDBJ databases">
        <title>Genome sequencing of the rare red list fungi Hericium alpestre (H. flagellum).</title>
        <authorList>
            <person name="Buettner E."/>
            <person name="Kellner H."/>
        </authorList>
    </citation>
    <scope>NUCLEOTIDE SEQUENCE [LARGE SCALE GENOMIC DNA]</scope>
    <source>
        <strain evidence="1 2">DSM 108284</strain>
    </source>
</reference>
<organism evidence="1 2">
    <name type="scientific">Hericium alpestre</name>
    <dbReference type="NCBI Taxonomy" id="135208"/>
    <lineage>
        <taxon>Eukaryota</taxon>
        <taxon>Fungi</taxon>
        <taxon>Dikarya</taxon>
        <taxon>Basidiomycota</taxon>
        <taxon>Agaricomycotina</taxon>
        <taxon>Agaricomycetes</taxon>
        <taxon>Russulales</taxon>
        <taxon>Hericiaceae</taxon>
        <taxon>Hericium</taxon>
    </lineage>
</organism>
<keyword evidence="2" id="KW-1185">Reference proteome</keyword>
<dbReference type="Gene3D" id="1.20.1280.50">
    <property type="match status" value="1"/>
</dbReference>
<evidence type="ECO:0000313" key="2">
    <source>
        <dbReference type="Proteomes" id="UP000298061"/>
    </source>
</evidence>
<dbReference type="EMBL" id="SFCI01001210">
    <property type="protein sequence ID" value="TFY76424.1"/>
    <property type="molecule type" value="Genomic_DNA"/>
</dbReference>
<name>A0A4Y9ZQ83_9AGAM</name>
<protein>
    <submittedName>
        <fullName evidence="1">Uncharacterized protein</fullName>
    </submittedName>
</protein>
<sequence>MPSRADDYTTSDPQTFWSNFVLSRLVQTEDVSPRDKNGAVVRARTALNAELSAMHLAMCSIRTRCNALAPISVLPAEALARIFQFCAAMSPPALRKQHPLGWIEVTHVCRHWHDTALQFSNLWVDICYKLGSQWGDTMLARAKAAPISLHRDVTGASQSSLNLICEHFLHTRELRLLGPPAILKSTIDAFPLPPTILETMELHAIFPHFDILLFEHFGFPGLHPFSAA</sequence>
<dbReference type="STRING" id="135208.A0A4Y9ZQ83"/>
<dbReference type="InterPro" id="IPR036047">
    <property type="entry name" value="F-box-like_dom_sf"/>
</dbReference>
<proteinExistence type="predicted"/>
<dbReference type="SUPFAM" id="SSF81383">
    <property type="entry name" value="F-box domain"/>
    <property type="match status" value="1"/>
</dbReference>
<dbReference type="OrthoDB" id="2800666at2759"/>